<dbReference type="EMBL" id="CP022741">
    <property type="protein sequence ID" value="ASU21782.1"/>
    <property type="molecule type" value="Genomic_DNA"/>
</dbReference>
<evidence type="ECO:0000313" key="2">
    <source>
        <dbReference type="Proteomes" id="UP000215148"/>
    </source>
</evidence>
<dbReference type="Gene3D" id="3.40.50.12780">
    <property type="entry name" value="N-terminal domain of ligase-like"/>
    <property type="match status" value="1"/>
</dbReference>
<sequence length="448" mass="51096">MFLSKIYRKSPLLIQNLLLSCRAIIRKFIRENKHQQSLTRDLLEHDYNKDLLKKYSELQLELALKNAMKAKFYKEKLKTTSESEGLTHFPMINKNEVRHCAEDFINSTEKTAPIKGATSGTTGTPLSISQNMQSVIREQAFFARHLQWAGYKKGDRRAWIRGDMIVPMEQKEAPFWRHSWFENMLMLSSFHMAQQALPLYIKAMVDFGVDIIQAYPSSIATLARYLEANQSYYPAKLKSIITSSESLSAEDRQVIETRFGCKVFDWYGLFERVAAIANCEHGRYHVLTDYSHVEFLDAGNSTHEIVGTNFNNSYFPLVRYKTGDHVVLSDEKQCPCGRFYPIIEHIKGRVGDYLVGEDGQKVHILNHIPKGVTGIIACQFVQSERGQIVVKVVADAEQFNEEQQQKLIGNTQARLGSSLIVTIEMVAALERTGNGKIRQAICTIKDVL</sequence>
<dbReference type="PANTHER" id="PTHR36932:SF1">
    <property type="entry name" value="CAPSULAR POLYSACCHARIDE BIOSYNTHESIS PROTEIN"/>
    <property type="match status" value="1"/>
</dbReference>
<dbReference type="PANTHER" id="PTHR36932">
    <property type="entry name" value="CAPSULAR POLYSACCHARIDE BIOSYNTHESIS PROTEIN"/>
    <property type="match status" value="1"/>
</dbReference>
<dbReference type="PROSITE" id="PS51257">
    <property type="entry name" value="PROKAR_LIPOPROTEIN"/>
    <property type="match status" value="1"/>
</dbReference>
<dbReference type="RefSeq" id="WP_094499795.1">
    <property type="nucleotide sequence ID" value="NZ_CAWNHI010000001.1"/>
</dbReference>
<dbReference type="SUPFAM" id="SSF56801">
    <property type="entry name" value="Acetyl-CoA synthetase-like"/>
    <property type="match status" value="1"/>
</dbReference>
<dbReference type="InterPro" id="IPR053158">
    <property type="entry name" value="CapK_Type1_Caps_Biosynth"/>
</dbReference>
<name>A0A223MW22_9VIBR</name>
<dbReference type="KEGG" id="vqi:CCZ37_03895"/>
<evidence type="ECO:0000313" key="1">
    <source>
        <dbReference type="EMBL" id="ASU21782.1"/>
    </source>
</evidence>
<organism evidence="1 2">
    <name type="scientific">Vibrio qinghaiensis</name>
    <dbReference type="NCBI Taxonomy" id="2025808"/>
    <lineage>
        <taxon>Bacteria</taxon>
        <taxon>Pseudomonadati</taxon>
        <taxon>Pseudomonadota</taxon>
        <taxon>Gammaproteobacteria</taxon>
        <taxon>Vibrionales</taxon>
        <taxon>Vibrionaceae</taxon>
        <taxon>Vibrio</taxon>
    </lineage>
</organism>
<dbReference type="AlphaFoldDB" id="A0A223MW22"/>
<reference evidence="1 2" key="1">
    <citation type="submission" date="2017-08" db="EMBL/GenBank/DDBJ databases">
        <title>The Vibrio qinghaiensis sp.-Q67 is a luminous bacteria isolated firstly from Qinghai lake, Qinghai province, China, which has been proved to be very sensitive to detect environmental and food pollutants. Therefore, complete genome analysis of V. qinghaiensis sp.-Q67 highlights the potential application of this strain on detection of hazards in the contaminated environments.</title>
        <authorList>
            <person name="Gong L."/>
        </authorList>
    </citation>
    <scope>NUCLEOTIDE SEQUENCE [LARGE SCALE GENOMIC DNA]</scope>
    <source>
        <strain evidence="1 2">Q67</strain>
    </source>
</reference>
<keyword evidence="2" id="KW-1185">Reference proteome</keyword>
<dbReference type="InterPro" id="IPR042099">
    <property type="entry name" value="ANL_N_sf"/>
</dbReference>
<protein>
    <submittedName>
        <fullName evidence="1">Capsule biosynthesis protein CapK</fullName>
    </submittedName>
</protein>
<proteinExistence type="predicted"/>
<gene>
    <name evidence="1" type="ORF">CCZ37_03895</name>
</gene>
<dbReference type="Proteomes" id="UP000215148">
    <property type="component" value="Chromosome 1"/>
</dbReference>
<accession>A0A223MW22</accession>